<evidence type="ECO:0000313" key="2">
    <source>
        <dbReference type="EMBL" id="CAE7870825.1"/>
    </source>
</evidence>
<comment type="caution">
    <text evidence="2">The sequence shown here is derived from an EMBL/GenBank/DDBJ whole genome shotgun (WGS) entry which is preliminary data.</text>
</comment>
<proteinExistence type="predicted"/>
<name>A0A813AJD0_9DINO</name>
<dbReference type="Proteomes" id="UP000601435">
    <property type="component" value="Unassembled WGS sequence"/>
</dbReference>
<dbReference type="OrthoDB" id="409485at2759"/>
<feature type="region of interest" description="Disordered" evidence="1">
    <location>
        <begin position="1"/>
        <end position="37"/>
    </location>
</feature>
<feature type="non-terminal residue" evidence="2">
    <location>
        <position position="364"/>
    </location>
</feature>
<dbReference type="EMBL" id="CAJNJA010060453">
    <property type="protein sequence ID" value="CAE7870825.1"/>
    <property type="molecule type" value="Genomic_DNA"/>
</dbReference>
<evidence type="ECO:0000313" key="3">
    <source>
        <dbReference type="Proteomes" id="UP000601435"/>
    </source>
</evidence>
<protein>
    <submittedName>
        <fullName evidence="2">MucK protein</fullName>
    </submittedName>
</protein>
<gene>
    <name evidence="2" type="primary">mucK</name>
    <name evidence="2" type="ORF">SNEC2469_LOCUS28129</name>
</gene>
<accession>A0A813AJD0</accession>
<keyword evidence="3" id="KW-1185">Reference proteome</keyword>
<organism evidence="2 3">
    <name type="scientific">Symbiodinium necroappetens</name>
    <dbReference type="NCBI Taxonomy" id="1628268"/>
    <lineage>
        <taxon>Eukaryota</taxon>
        <taxon>Sar</taxon>
        <taxon>Alveolata</taxon>
        <taxon>Dinophyceae</taxon>
        <taxon>Suessiales</taxon>
        <taxon>Symbiodiniaceae</taxon>
        <taxon>Symbiodinium</taxon>
    </lineage>
</organism>
<feature type="compositionally biased region" description="Basic and acidic residues" evidence="1">
    <location>
        <begin position="1"/>
        <end position="10"/>
    </location>
</feature>
<evidence type="ECO:0000256" key="1">
    <source>
        <dbReference type="SAM" id="MobiDB-lite"/>
    </source>
</evidence>
<reference evidence="2" key="1">
    <citation type="submission" date="2021-02" db="EMBL/GenBank/DDBJ databases">
        <authorList>
            <person name="Dougan E. K."/>
            <person name="Rhodes N."/>
            <person name="Thang M."/>
            <person name="Chan C."/>
        </authorList>
    </citation>
    <scope>NUCLEOTIDE SEQUENCE</scope>
</reference>
<dbReference type="AlphaFoldDB" id="A0A813AJD0"/>
<sequence length="364" mass="40161">MRALEARPGEGESQGPSKPKSPQKLLQGLDSSGSSEESDEEALRAVVMFLRIVVSGKWRKLAEGMKRLVREQDMVGRSVIRFSSVVERDVMQWFESVPHLLTDQEWEVRERAGLSSLSHCHCPWGGHLLKLTLSGIRVQNADTTKLLLRPETRAMHETLGGGIELLEQLAPGDAAVRRPVFWGLLQQLTGLVFGNTEAPGIGLSEVSVPIISQQTLCRAWPTNEDTTLMFSTNQCDPADALLICRPQTTDQVGLVGIFAVSAEKFDQWISTHHALWLDTALRAATQFLNRPGITELRALDANMYTVLSIHSCKRGPPLLPLAPGSTEPASVTIKTDERSQLGEWSRTPLGPDGKFRLVSLVKQF</sequence>